<reference evidence="1" key="2">
    <citation type="submission" date="2025-09" db="UniProtKB">
        <authorList>
            <consortium name="Ensembl"/>
        </authorList>
    </citation>
    <scope>IDENTIFICATION</scope>
</reference>
<dbReference type="SUPFAM" id="SSF52777">
    <property type="entry name" value="CoA-dependent acyltransferases"/>
    <property type="match status" value="1"/>
</dbReference>
<dbReference type="Ensembl" id="ENSEBUT00000002197.1">
    <property type="protein sequence ID" value="ENSEBUP00000001857.1"/>
    <property type="gene ID" value="ENSEBUG00000001510.1"/>
</dbReference>
<dbReference type="AlphaFoldDB" id="A0A8C4N5U9"/>
<evidence type="ECO:0000313" key="2">
    <source>
        <dbReference type="Proteomes" id="UP000694388"/>
    </source>
</evidence>
<dbReference type="GeneTree" id="ENSGT00940000173242"/>
<sequence length="105" mass="11988">MEITNIIVVLIIYTALDTSPPYPKAFWLDMFLKRRESLLINNFCGDMATTPGSQLVCATNLIVSFARFHRSLKSLRSRPFDLNPSRIIIQSFKNRVLLPCLTLSI</sequence>
<evidence type="ECO:0000313" key="1">
    <source>
        <dbReference type="Ensembl" id="ENSEBUP00000001857.1"/>
    </source>
</evidence>
<keyword evidence="2" id="KW-1185">Reference proteome</keyword>
<dbReference type="Proteomes" id="UP000694388">
    <property type="component" value="Unplaced"/>
</dbReference>
<reference evidence="1" key="1">
    <citation type="submission" date="2025-08" db="UniProtKB">
        <authorList>
            <consortium name="Ensembl"/>
        </authorList>
    </citation>
    <scope>IDENTIFICATION</scope>
</reference>
<protein>
    <submittedName>
        <fullName evidence="1">Uncharacterized protein</fullName>
    </submittedName>
</protein>
<name>A0A8C4N5U9_EPTBU</name>
<proteinExistence type="predicted"/>
<organism evidence="1 2">
    <name type="scientific">Eptatretus burgeri</name>
    <name type="common">Inshore hagfish</name>
    <dbReference type="NCBI Taxonomy" id="7764"/>
    <lineage>
        <taxon>Eukaryota</taxon>
        <taxon>Metazoa</taxon>
        <taxon>Chordata</taxon>
        <taxon>Craniata</taxon>
        <taxon>Vertebrata</taxon>
        <taxon>Cyclostomata</taxon>
        <taxon>Myxini</taxon>
        <taxon>Myxiniformes</taxon>
        <taxon>Myxinidae</taxon>
        <taxon>Eptatretinae</taxon>
        <taxon>Eptatretus</taxon>
    </lineage>
</organism>
<accession>A0A8C4N5U9</accession>